<evidence type="ECO:0000313" key="3">
    <source>
        <dbReference type="Proteomes" id="UP001066276"/>
    </source>
</evidence>
<evidence type="ECO:0000256" key="1">
    <source>
        <dbReference type="SAM" id="MobiDB-lite"/>
    </source>
</evidence>
<dbReference type="EMBL" id="JANPWB010000003">
    <property type="protein sequence ID" value="KAJ1199954.1"/>
    <property type="molecule type" value="Genomic_DNA"/>
</dbReference>
<gene>
    <name evidence="2" type="ORF">NDU88_003785</name>
</gene>
<sequence length="111" mass="12030">MQAHGPHLDTVTEEDMVHDNSEVHANKSHTDIDVLEVAETGGETGVASPGLKGKSEAEGARRTQLPMVRRRGKPTGSRWDDRLIEGEYVEARSLMKGGDTKETSGKPLSHA</sequence>
<dbReference type="AlphaFoldDB" id="A0AAV7VE95"/>
<evidence type="ECO:0000313" key="2">
    <source>
        <dbReference type="EMBL" id="KAJ1199954.1"/>
    </source>
</evidence>
<proteinExistence type="predicted"/>
<dbReference type="Proteomes" id="UP001066276">
    <property type="component" value="Chromosome 2_1"/>
</dbReference>
<reference evidence="2" key="1">
    <citation type="journal article" date="2022" name="bioRxiv">
        <title>Sequencing and chromosome-scale assembly of the giantPleurodeles waltlgenome.</title>
        <authorList>
            <person name="Brown T."/>
            <person name="Elewa A."/>
            <person name="Iarovenko S."/>
            <person name="Subramanian E."/>
            <person name="Araus A.J."/>
            <person name="Petzold A."/>
            <person name="Susuki M."/>
            <person name="Suzuki K.-i.T."/>
            <person name="Hayashi T."/>
            <person name="Toyoda A."/>
            <person name="Oliveira C."/>
            <person name="Osipova E."/>
            <person name="Leigh N.D."/>
            <person name="Simon A."/>
            <person name="Yun M.H."/>
        </authorList>
    </citation>
    <scope>NUCLEOTIDE SEQUENCE</scope>
    <source>
        <strain evidence="2">20211129_DDA</strain>
        <tissue evidence="2">Liver</tissue>
    </source>
</reference>
<feature type="region of interest" description="Disordered" evidence="1">
    <location>
        <begin position="41"/>
        <end position="79"/>
    </location>
</feature>
<organism evidence="2 3">
    <name type="scientific">Pleurodeles waltl</name>
    <name type="common">Iberian ribbed newt</name>
    <dbReference type="NCBI Taxonomy" id="8319"/>
    <lineage>
        <taxon>Eukaryota</taxon>
        <taxon>Metazoa</taxon>
        <taxon>Chordata</taxon>
        <taxon>Craniata</taxon>
        <taxon>Vertebrata</taxon>
        <taxon>Euteleostomi</taxon>
        <taxon>Amphibia</taxon>
        <taxon>Batrachia</taxon>
        <taxon>Caudata</taxon>
        <taxon>Salamandroidea</taxon>
        <taxon>Salamandridae</taxon>
        <taxon>Pleurodelinae</taxon>
        <taxon>Pleurodeles</taxon>
    </lineage>
</organism>
<comment type="caution">
    <text evidence="2">The sequence shown here is derived from an EMBL/GenBank/DDBJ whole genome shotgun (WGS) entry which is preliminary data.</text>
</comment>
<protein>
    <submittedName>
        <fullName evidence="2">Uncharacterized protein</fullName>
    </submittedName>
</protein>
<name>A0AAV7VE95_PLEWA</name>
<accession>A0AAV7VE95</accession>
<keyword evidence="3" id="KW-1185">Reference proteome</keyword>